<feature type="compositionally biased region" description="Polar residues" evidence="1">
    <location>
        <begin position="26"/>
        <end position="42"/>
    </location>
</feature>
<feature type="region of interest" description="Disordered" evidence="1">
    <location>
        <begin position="165"/>
        <end position="196"/>
    </location>
</feature>
<sequence length="301" mass="33525">MRPAFHLRPSSSSSSLFSISGPSINPPESSDPSTLRPTTQNAFKHLPRPSSRPSSSSLSSSPAVRSPSLPYSHSRNPPLTINHTLPPVFEFSPAPSPVAFAAIPSSTKSRSSKHPRGRSGTGNTEKHKPGLIAYNIKHIYLRSSHTSFPPIAIVMACTTDADTDSLFDSSDNDETDITSDTDMDSPSEINDNTDDDISLFDDKVRHSPKYYLTEAANLNLQQLRQERYDPKTQDRLNWVKEHCIYPHVFLLDILFKARAFKSLNIDFPERLYPLGCHQLCMWGDAEKVQRIRGHSPQIGTI</sequence>
<evidence type="ECO:0000256" key="1">
    <source>
        <dbReference type="SAM" id="MobiDB-lite"/>
    </source>
</evidence>
<dbReference type="OrthoDB" id="3562345at2759"/>
<organism evidence="2 3">
    <name type="scientific">Hyaloscypha hepaticicola</name>
    <dbReference type="NCBI Taxonomy" id="2082293"/>
    <lineage>
        <taxon>Eukaryota</taxon>
        <taxon>Fungi</taxon>
        <taxon>Dikarya</taxon>
        <taxon>Ascomycota</taxon>
        <taxon>Pezizomycotina</taxon>
        <taxon>Leotiomycetes</taxon>
        <taxon>Helotiales</taxon>
        <taxon>Hyaloscyphaceae</taxon>
        <taxon>Hyaloscypha</taxon>
    </lineage>
</organism>
<reference evidence="2 3" key="1">
    <citation type="submission" date="2016-05" db="EMBL/GenBank/DDBJ databases">
        <title>A degradative enzymes factory behind the ericoid mycorrhizal symbiosis.</title>
        <authorList>
            <consortium name="DOE Joint Genome Institute"/>
            <person name="Martino E."/>
            <person name="Morin E."/>
            <person name="Grelet G."/>
            <person name="Kuo A."/>
            <person name="Kohler A."/>
            <person name="Daghino S."/>
            <person name="Barry K."/>
            <person name="Choi C."/>
            <person name="Cichocki N."/>
            <person name="Clum A."/>
            <person name="Copeland A."/>
            <person name="Hainaut M."/>
            <person name="Haridas S."/>
            <person name="Labutti K."/>
            <person name="Lindquist E."/>
            <person name="Lipzen A."/>
            <person name="Khouja H.-R."/>
            <person name="Murat C."/>
            <person name="Ohm R."/>
            <person name="Olson A."/>
            <person name="Spatafora J."/>
            <person name="Veneault-Fourrey C."/>
            <person name="Henrissat B."/>
            <person name="Grigoriev I."/>
            <person name="Martin F."/>
            <person name="Perotto S."/>
        </authorList>
    </citation>
    <scope>NUCLEOTIDE SEQUENCE [LARGE SCALE GENOMIC DNA]</scope>
    <source>
        <strain evidence="2 3">UAMH 7357</strain>
    </source>
</reference>
<evidence type="ECO:0000313" key="3">
    <source>
        <dbReference type="Proteomes" id="UP000235672"/>
    </source>
</evidence>
<gene>
    <name evidence="2" type="ORF">NA56DRAFT_750159</name>
</gene>
<name>A0A2J6Q117_9HELO</name>
<accession>A0A2J6Q117</accession>
<protein>
    <submittedName>
        <fullName evidence="2">Uncharacterized protein</fullName>
    </submittedName>
</protein>
<dbReference type="STRING" id="1745343.A0A2J6Q117"/>
<proteinExistence type="predicted"/>
<feature type="compositionally biased region" description="Low complexity" evidence="1">
    <location>
        <begin position="48"/>
        <end position="70"/>
    </location>
</feature>
<feature type="region of interest" description="Disordered" evidence="1">
    <location>
        <begin position="100"/>
        <end position="129"/>
    </location>
</feature>
<evidence type="ECO:0000313" key="2">
    <source>
        <dbReference type="EMBL" id="PMD19886.1"/>
    </source>
</evidence>
<dbReference type="EMBL" id="KZ613487">
    <property type="protein sequence ID" value="PMD19886.1"/>
    <property type="molecule type" value="Genomic_DNA"/>
</dbReference>
<feature type="compositionally biased region" description="Low complexity" evidence="1">
    <location>
        <begin position="10"/>
        <end position="23"/>
    </location>
</feature>
<dbReference type="AlphaFoldDB" id="A0A2J6Q117"/>
<keyword evidence="3" id="KW-1185">Reference proteome</keyword>
<dbReference type="Proteomes" id="UP000235672">
    <property type="component" value="Unassembled WGS sequence"/>
</dbReference>
<feature type="region of interest" description="Disordered" evidence="1">
    <location>
        <begin position="1"/>
        <end position="78"/>
    </location>
</feature>